<organism evidence="3 4">
    <name type="scientific">Kitasatospora nipponensis</name>
    <dbReference type="NCBI Taxonomy" id="258049"/>
    <lineage>
        <taxon>Bacteria</taxon>
        <taxon>Bacillati</taxon>
        <taxon>Actinomycetota</taxon>
        <taxon>Actinomycetes</taxon>
        <taxon>Kitasatosporales</taxon>
        <taxon>Streptomycetaceae</taxon>
        <taxon>Kitasatospora</taxon>
    </lineage>
</organism>
<feature type="domain" description="CBM6" evidence="2">
    <location>
        <begin position="207"/>
        <end position="334"/>
    </location>
</feature>
<evidence type="ECO:0000256" key="1">
    <source>
        <dbReference type="SAM" id="MobiDB-lite"/>
    </source>
</evidence>
<dbReference type="InterPro" id="IPR008979">
    <property type="entry name" value="Galactose-bd-like_sf"/>
</dbReference>
<feature type="compositionally biased region" description="Polar residues" evidence="1">
    <location>
        <begin position="105"/>
        <end position="116"/>
    </location>
</feature>
<name>A0ABN1W6N7_9ACTN</name>
<evidence type="ECO:0000259" key="2">
    <source>
        <dbReference type="PROSITE" id="PS51175"/>
    </source>
</evidence>
<evidence type="ECO:0000313" key="3">
    <source>
        <dbReference type="EMBL" id="GAA1238112.1"/>
    </source>
</evidence>
<dbReference type="Gene3D" id="2.60.120.260">
    <property type="entry name" value="Galactose-binding domain-like"/>
    <property type="match status" value="1"/>
</dbReference>
<sequence length="348" mass="35138">MVRPDTALGQTRLGELTTGMTDGSSGAPEGGAGEAPQDDDPFAYLYRPAEGEAAPDRAPVAPRTAYNRPMEVGRAQYGQPAQTPYQQPGRPPQQQPHRPHGPGGEQTTQVPHQQSRYAERSRPQPGEDAPRGRGKGPVIGVVAVVAAIAIGSGIALSGNDGKSPKTGAAGSPATAASTASHSPSAPASASPSPSPSGAASATTGSTTFIDASKAQAQNAPAASTVKGAISADGSYLTLQQGSTASWSVTVPSAGQYKFWVHYSNNGDPVKAPVSVNGQDHPGGTTFKSYSAKGADPSTSWTYTNIWPQLQAGTNTVTVTIPAGGPVLVDQVAVTGMDVNGSYPSAAAG</sequence>
<feature type="region of interest" description="Disordered" evidence="1">
    <location>
        <begin position="1"/>
        <end position="137"/>
    </location>
</feature>
<dbReference type="PROSITE" id="PS51175">
    <property type="entry name" value="CBM6"/>
    <property type="match status" value="1"/>
</dbReference>
<dbReference type="InterPro" id="IPR005084">
    <property type="entry name" value="CBM6"/>
</dbReference>
<evidence type="ECO:0000313" key="4">
    <source>
        <dbReference type="Proteomes" id="UP001500037"/>
    </source>
</evidence>
<feature type="compositionally biased region" description="Low complexity" evidence="1">
    <location>
        <begin position="166"/>
        <end position="204"/>
    </location>
</feature>
<protein>
    <submittedName>
        <fullName evidence="3">CBM35 domain-containing protein</fullName>
    </submittedName>
</protein>
<feature type="region of interest" description="Disordered" evidence="1">
    <location>
        <begin position="154"/>
        <end position="204"/>
    </location>
</feature>
<dbReference type="EMBL" id="BAAALF010000044">
    <property type="protein sequence ID" value="GAA1238112.1"/>
    <property type="molecule type" value="Genomic_DNA"/>
</dbReference>
<reference evidence="3 4" key="1">
    <citation type="journal article" date="2019" name="Int. J. Syst. Evol. Microbiol.">
        <title>The Global Catalogue of Microorganisms (GCM) 10K type strain sequencing project: providing services to taxonomists for standard genome sequencing and annotation.</title>
        <authorList>
            <consortium name="The Broad Institute Genomics Platform"/>
            <consortium name="The Broad Institute Genome Sequencing Center for Infectious Disease"/>
            <person name="Wu L."/>
            <person name="Ma J."/>
        </authorList>
    </citation>
    <scope>NUCLEOTIDE SEQUENCE [LARGE SCALE GENOMIC DNA]</scope>
    <source>
        <strain evidence="3 4">JCM 13004</strain>
    </source>
</reference>
<dbReference type="SUPFAM" id="SSF49785">
    <property type="entry name" value="Galactose-binding domain-like"/>
    <property type="match status" value="1"/>
</dbReference>
<keyword evidence="4" id="KW-1185">Reference proteome</keyword>
<comment type="caution">
    <text evidence="3">The sequence shown here is derived from an EMBL/GenBank/DDBJ whole genome shotgun (WGS) entry which is preliminary data.</text>
</comment>
<accession>A0ABN1W6N7</accession>
<gene>
    <name evidence="3" type="ORF">GCM10009665_30330</name>
</gene>
<proteinExistence type="predicted"/>
<dbReference type="Proteomes" id="UP001500037">
    <property type="component" value="Unassembled WGS sequence"/>
</dbReference>